<reference evidence="2" key="1">
    <citation type="submission" date="2022-11" db="UniProtKB">
        <authorList>
            <consortium name="WormBaseParasite"/>
        </authorList>
    </citation>
    <scope>IDENTIFICATION</scope>
</reference>
<sequence length="59" mass="6920">NNVLNDSINYHQTLKHGADVKEEYLNRFGFQSLKDFDRWSKEPIKGGDPPQTNFFLDFS</sequence>
<evidence type="ECO:0000313" key="2">
    <source>
        <dbReference type="WBParaSite" id="ES5_v2.g26857.t1"/>
    </source>
</evidence>
<proteinExistence type="predicted"/>
<organism evidence="1 2">
    <name type="scientific">Panagrolaimus sp. ES5</name>
    <dbReference type="NCBI Taxonomy" id="591445"/>
    <lineage>
        <taxon>Eukaryota</taxon>
        <taxon>Metazoa</taxon>
        <taxon>Ecdysozoa</taxon>
        <taxon>Nematoda</taxon>
        <taxon>Chromadorea</taxon>
        <taxon>Rhabditida</taxon>
        <taxon>Tylenchina</taxon>
        <taxon>Panagrolaimomorpha</taxon>
        <taxon>Panagrolaimoidea</taxon>
        <taxon>Panagrolaimidae</taxon>
        <taxon>Panagrolaimus</taxon>
    </lineage>
</organism>
<name>A0AC34GB85_9BILA</name>
<dbReference type="WBParaSite" id="ES5_v2.g26857.t1">
    <property type="protein sequence ID" value="ES5_v2.g26857.t1"/>
    <property type="gene ID" value="ES5_v2.g26857"/>
</dbReference>
<protein>
    <submittedName>
        <fullName evidence="2">Uncharacterized protein</fullName>
    </submittedName>
</protein>
<accession>A0AC34GB85</accession>
<evidence type="ECO:0000313" key="1">
    <source>
        <dbReference type="Proteomes" id="UP000887579"/>
    </source>
</evidence>
<dbReference type="Proteomes" id="UP000887579">
    <property type="component" value="Unplaced"/>
</dbReference>